<dbReference type="RefSeq" id="XP_008712917.1">
    <property type="nucleotide sequence ID" value="XM_008714695.1"/>
</dbReference>
<dbReference type="VEuPathDB" id="FungiDB:HMPREF1541_10024"/>
<dbReference type="Gene3D" id="3.40.630.30">
    <property type="match status" value="1"/>
</dbReference>
<dbReference type="SUPFAM" id="SSF55729">
    <property type="entry name" value="Acyl-CoA N-acyltransferases (Nat)"/>
    <property type="match status" value="1"/>
</dbReference>
<reference evidence="4 5" key="1">
    <citation type="submission" date="2013-03" db="EMBL/GenBank/DDBJ databases">
        <title>The Genome Sequence of Phialophora europaea CBS 101466.</title>
        <authorList>
            <consortium name="The Broad Institute Genomics Platform"/>
            <person name="Cuomo C."/>
            <person name="de Hoog S."/>
            <person name="Gorbushina A."/>
            <person name="Walker B."/>
            <person name="Young S.K."/>
            <person name="Zeng Q."/>
            <person name="Gargeya S."/>
            <person name="Fitzgerald M."/>
            <person name="Haas B."/>
            <person name="Abouelleil A."/>
            <person name="Allen A.W."/>
            <person name="Alvarado L."/>
            <person name="Arachchi H.M."/>
            <person name="Berlin A.M."/>
            <person name="Chapman S.B."/>
            <person name="Gainer-Dewar J."/>
            <person name="Goldberg J."/>
            <person name="Griggs A."/>
            <person name="Gujja S."/>
            <person name="Hansen M."/>
            <person name="Howarth C."/>
            <person name="Imamovic A."/>
            <person name="Ireland A."/>
            <person name="Larimer J."/>
            <person name="McCowan C."/>
            <person name="Murphy C."/>
            <person name="Pearson M."/>
            <person name="Poon T.W."/>
            <person name="Priest M."/>
            <person name="Roberts A."/>
            <person name="Saif S."/>
            <person name="Shea T."/>
            <person name="Sisk P."/>
            <person name="Sykes S."/>
            <person name="Wortman J."/>
            <person name="Nusbaum C."/>
            <person name="Birren B."/>
        </authorList>
    </citation>
    <scope>NUCLEOTIDE SEQUENCE [LARGE SCALE GENOMIC DNA]</scope>
    <source>
        <strain evidence="4 5">CBS 101466</strain>
    </source>
</reference>
<evidence type="ECO:0000313" key="5">
    <source>
        <dbReference type="Proteomes" id="UP000030752"/>
    </source>
</evidence>
<dbReference type="InterPro" id="IPR016181">
    <property type="entry name" value="Acyl_CoA_acyltransferase"/>
</dbReference>
<dbReference type="Proteomes" id="UP000030752">
    <property type="component" value="Unassembled WGS sequence"/>
</dbReference>
<keyword evidence="2" id="KW-1133">Transmembrane helix</keyword>
<organism evidence="4 5">
    <name type="scientific">Cyphellophora europaea (strain CBS 101466)</name>
    <name type="common">Phialophora europaea</name>
    <dbReference type="NCBI Taxonomy" id="1220924"/>
    <lineage>
        <taxon>Eukaryota</taxon>
        <taxon>Fungi</taxon>
        <taxon>Dikarya</taxon>
        <taxon>Ascomycota</taxon>
        <taxon>Pezizomycotina</taxon>
        <taxon>Eurotiomycetes</taxon>
        <taxon>Chaetothyriomycetidae</taxon>
        <taxon>Chaetothyriales</taxon>
        <taxon>Cyphellophoraceae</taxon>
        <taxon>Cyphellophora</taxon>
    </lineage>
</organism>
<feature type="region of interest" description="Disordered" evidence="1">
    <location>
        <begin position="1"/>
        <end position="20"/>
    </location>
</feature>
<dbReference type="GO" id="GO:0016747">
    <property type="term" value="F:acyltransferase activity, transferring groups other than amino-acyl groups"/>
    <property type="evidence" value="ECO:0007669"/>
    <property type="project" value="InterPro"/>
</dbReference>
<dbReference type="CDD" id="cd04301">
    <property type="entry name" value="NAT_SF"/>
    <property type="match status" value="1"/>
</dbReference>
<evidence type="ECO:0000313" key="4">
    <source>
        <dbReference type="EMBL" id="ETN45147.1"/>
    </source>
</evidence>
<dbReference type="eggNOG" id="ENOG502SMXQ">
    <property type="taxonomic scope" value="Eukaryota"/>
</dbReference>
<dbReference type="AlphaFoldDB" id="W2S8Z1"/>
<feature type="compositionally biased region" description="Polar residues" evidence="1">
    <location>
        <begin position="273"/>
        <end position="284"/>
    </location>
</feature>
<dbReference type="HOGENOM" id="CLU_040076_2_0_1"/>
<evidence type="ECO:0000256" key="1">
    <source>
        <dbReference type="SAM" id="MobiDB-lite"/>
    </source>
</evidence>
<keyword evidence="2" id="KW-0472">Membrane</keyword>
<proteinExistence type="predicted"/>
<accession>W2S8Z1</accession>
<dbReference type="OrthoDB" id="5343688at2759"/>
<feature type="transmembrane region" description="Helical" evidence="2">
    <location>
        <begin position="200"/>
        <end position="221"/>
    </location>
</feature>
<feature type="domain" description="N-acetyltransferase" evidence="3">
    <location>
        <begin position="204"/>
        <end position="374"/>
    </location>
</feature>
<feature type="transmembrane region" description="Helical" evidence="2">
    <location>
        <begin position="170"/>
        <end position="188"/>
    </location>
</feature>
<name>W2S8Z1_CYPE1</name>
<protein>
    <recommendedName>
        <fullName evidence="3">N-acetyltransferase domain-containing protein</fullName>
    </recommendedName>
</protein>
<gene>
    <name evidence="4" type="ORF">HMPREF1541_10024</name>
</gene>
<evidence type="ECO:0000259" key="3">
    <source>
        <dbReference type="PROSITE" id="PS51186"/>
    </source>
</evidence>
<dbReference type="PROSITE" id="PS51186">
    <property type="entry name" value="GNAT"/>
    <property type="match status" value="1"/>
</dbReference>
<dbReference type="InParanoid" id="W2S8Z1"/>
<dbReference type="EMBL" id="KB822713">
    <property type="protein sequence ID" value="ETN45147.1"/>
    <property type="molecule type" value="Genomic_DNA"/>
</dbReference>
<keyword evidence="2" id="KW-0812">Transmembrane</keyword>
<keyword evidence="5" id="KW-1185">Reference proteome</keyword>
<feature type="region of interest" description="Disordered" evidence="1">
    <location>
        <begin position="102"/>
        <end position="140"/>
    </location>
</feature>
<dbReference type="Pfam" id="PF00583">
    <property type="entry name" value="Acetyltransf_1"/>
    <property type="match status" value="1"/>
</dbReference>
<dbReference type="InterPro" id="IPR000182">
    <property type="entry name" value="GNAT_dom"/>
</dbReference>
<sequence length="390" mass="41831">MGRHHLKLPPGLYLANAPPPQTTTSSSIPFATSFLSVRSAVYQSSSVTSFQDSYGARAVGDKIPGFKTSAAFFTTLRANLTIDLESPPPSLCNTPDLRPSNMASSIASLPPPSPSPLAYVEGPPSAEPAGLSSDAPPLATSVASTEDDKVEVLHLIADSVAQQRQYASSAILYHPVTLALEILILGFLHNRLYKGNSSDWAIIMTTFAGTVMATLAAVRLVTKGFIDEAESVGTWKWLEKDRDTNDVVGDDELILSRYGDQAIGSLILRGQRDVSTNSPSSGSGQRKRRQNSNGKNAPVTGLIRGWTVKNRYRQKGVGTELLEEAIKICQQKGWQGPDIAPDHANSKRHLPAFFAGPLEKRDAKARRLLGKTKDAMGVGAAANAGSKKRR</sequence>
<feature type="region of interest" description="Disordered" evidence="1">
    <location>
        <begin position="272"/>
        <end position="300"/>
    </location>
</feature>
<dbReference type="GeneID" id="19977363"/>
<evidence type="ECO:0000256" key="2">
    <source>
        <dbReference type="SAM" id="Phobius"/>
    </source>
</evidence>